<keyword evidence="8" id="KW-0723">Serine/threonine-protein kinase</keyword>
<dbReference type="PROSITE" id="PS00108">
    <property type="entry name" value="PROTEIN_KINASE_ST"/>
    <property type="match status" value="1"/>
</dbReference>
<keyword evidence="3" id="KW-0547">Nucleotide-binding</keyword>
<evidence type="ECO:0000259" key="7">
    <source>
        <dbReference type="PROSITE" id="PS50011"/>
    </source>
</evidence>
<dbReference type="GO" id="GO:0005524">
    <property type="term" value="F:ATP binding"/>
    <property type="evidence" value="ECO:0007669"/>
    <property type="project" value="UniProtKB-KW"/>
</dbReference>
<dbReference type="Gene3D" id="1.25.40.20">
    <property type="entry name" value="Ankyrin repeat-containing domain"/>
    <property type="match status" value="3"/>
</dbReference>
<organism evidence="8">
    <name type="scientific">Fusarium oxysporum f. sp. vasinfectum 25433</name>
    <dbReference type="NCBI Taxonomy" id="1089449"/>
    <lineage>
        <taxon>Eukaryota</taxon>
        <taxon>Fungi</taxon>
        <taxon>Dikarya</taxon>
        <taxon>Ascomycota</taxon>
        <taxon>Pezizomycotina</taxon>
        <taxon>Sordariomycetes</taxon>
        <taxon>Hypocreomycetidae</taxon>
        <taxon>Hypocreales</taxon>
        <taxon>Nectriaceae</taxon>
        <taxon>Fusarium</taxon>
        <taxon>Fusarium oxysporum species complex</taxon>
    </lineage>
</organism>
<reference evidence="8" key="2">
    <citation type="submission" date="2012-05" db="EMBL/GenBank/DDBJ databases">
        <title>The Genome Annotation of Fusarium oxysporum Cotton.</title>
        <authorList>
            <consortium name="The Broad Institute Genomics Platform"/>
            <person name="Ma L.-J."/>
            <person name="Corby-Kistler H."/>
            <person name="Broz K."/>
            <person name="Gale L.R."/>
            <person name="Jonkers W."/>
            <person name="O'Donnell K."/>
            <person name="Ploetz R."/>
            <person name="Steinberg C."/>
            <person name="Schwartz D.C."/>
            <person name="VanEtten H."/>
            <person name="Zhou S."/>
            <person name="Young S.K."/>
            <person name="Zeng Q."/>
            <person name="Gargeya S."/>
            <person name="Fitzgerald M."/>
            <person name="Abouelleil A."/>
            <person name="Alvarado L."/>
            <person name="Chapman S.B."/>
            <person name="Gainer-Dewar J."/>
            <person name="Goldberg J."/>
            <person name="Griggs A."/>
            <person name="Gujja S."/>
            <person name="Hansen M."/>
            <person name="Howarth C."/>
            <person name="Imamovic A."/>
            <person name="Ireland A."/>
            <person name="Larimer J."/>
            <person name="McCowan C."/>
            <person name="Murphy C."/>
            <person name="Pearson M."/>
            <person name="Poon T.W."/>
            <person name="Priest M."/>
            <person name="Roberts A."/>
            <person name="Saif S."/>
            <person name="Shea T."/>
            <person name="Sykes S."/>
            <person name="Wortman J."/>
            <person name="Nusbaum C."/>
            <person name="Birren B."/>
        </authorList>
    </citation>
    <scope>NUCLEOTIDE SEQUENCE</scope>
    <source>
        <strain evidence="8">25433</strain>
    </source>
</reference>
<dbReference type="Pfam" id="PF00069">
    <property type="entry name" value="Pkinase"/>
    <property type="match status" value="1"/>
</dbReference>
<dbReference type="InterPro" id="IPR036770">
    <property type="entry name" value="Ankyrin_rpt-contain_sf"/>
</dbReference>
<keyword evidence="5" id="KW-0067">ATP-binding</keyword>
<evidence type="ECO:0000256" key="5">
    <source>
        <dbReference type="ARBA" id="ARBA00022840"/>
    </source>
</evidence>
<dbReference type="PROSITE" id="PS50088">
    <property type="entry name" value="ANK_REPEAT"/>
    <property type="match status" value="3"/>
</dbReference>
<dbReference type="SMART" id="SM00248">
    <property type="entry name" value="ANK"/>
    <property type="match status" value="6"/>
</dbReference>
<evidence type="ECO:0000256" key="2">
    <source>
        <dbReference type="ARBA" id="ARBA00022679"/>
    </source>
</evidence>
<dbReference type="SUPFAM" id="SSF48403">
    <property type="entry name" value="Ankyrin repeat"/>
    <property type="match status" value="1"/>
</dbReference>
<keyword evidence="4 8" id="KW-0418">Kinase</keyword>
<dbReference type="PROSITE" id="PS50011">
    <property type="entry name" value="PROTEIN_KINASE_DOM"/>
    <property type="match status" value="1"/>
</dbReference>
<dbReference type="Pfam" id="PF00023">
    <property type="entry name" value="Ank"/>
    <property type="match status" value="1"/>
</dbReference>
<dbReference type="InterPro" id="IPR051681">
    <property type="entry name" value="Ser/Thr_Kinases-Pseudokinases"/>
</dbReference>
<keyword evidence="2" id="KW-0808">Transferase</keyword>
<dbReference type="Gene3D" id="1.10.510.10">
    <property type="entry name" value="Transferase(Phosphotransferase) domain 1"/>
    <property type="match status" value="1"/>
</dbReference>
<dbReference type="OrthoDB" id="4062651at2759"/>
<feature type="domain" description="Protein kinase" evidence="7">
    <location>
        <begin position="42"/>
        <end position="373"/>
    </location>
</feature>
<evidence type="ECO:0000256" key="6">
    <source>
        <dbReference type="PROSITE-ProRule" id="PRU00023"/>
    </source>
</evidence>
<gene>
    <name evidence="8" type="ORF">FOTG_13722</name>
</gene>
<comment type="similarity">
    <text evidence="1">Belongs to the protein kinase superfamily. TKL Ser/Thr protein kinase family.</text>
</comment>
<protein>
    <submittedName>
        <fullName evidence="8">Serine/threonine protein kinase</fullName>
    </submittedName>
</protein>
<dbReference type="Proteomes" id="UP000030701">
    <property type="component" value="Unassembled WGS sequence"/>
</dbReference>
<feature type="repeat" description="ANK" evidence="6">
    <location>
        <begin position="1143"/>
        <end position="1165"/>
    </location>
</feature>
<sequence length="1403" mass="158339">MASEAKQRDHDLLSFMSTFLVTHQRLDLSLTLLSVLIDDASIDVQVRSNKGGYFSVCLARSKDLLEARFLNGNDDILPDARNLPELVAVKIPRPDGDLNSARSRKMWSSMAMELQILRNKFIKNHPNIVQFLGICWKTVKNGVLMPSFVLEAAEIDLEKYLDNPKAVEYRKVLGLAVDIATGVRALHDVGIIHGDIKPANVLIFKDPQLTYVAKIADFGSSLLRSDIKSPMRLSFGSGFWQAPECRDHLDGEQLTKADVYSVGLVLWRLLGGDMMHLSLDAVKDDGLTRDAFFEQMKRNDEKRIPALVYHCLMRMENILGPEEKSEASRSMYSIHKVVDDMASVIMMTLVQPKSRSSSKSLLGNMRIVMHQYLIWEEFRGFYTEDFKKNGPTKLNPQEQDIWLQPGLDEPTEDDVKRVLRLGRSMEWLNQSLSHIKLGGSVSDVPGMDQVPEKVAATHAGETWKRWRKLRDPKPDEAITLRPGRAVLEADSSMGTLRVLPSEIISNVMREVKRVAKDPKEETGRRTEAAWQYAMFYLRTVQLHPKSQGTIDESLSLLLQAAEGGHSGARGIVSHLYDSLEREFPRSRETELAWLRDGICHGSETAKRRLQFLDLDLHVQAIDLLRKKYSGLGIETPPQYWNQETLSDDELFRETRIRHRIGMDANQEQTGLLCAISNRLELLKQLTDHGLVNVNHLNEWNESPLLWASRAGHRDVVFHLLDCGADPSVASNEGTTPLHFLSSFDDEDVHEVCQRLIEAGADLEARSKSGHRYRQGLDSTYGDVDGTPLTWAVAANNRAAVQALISSGADPFDLPGLHVSYSDTFGGMAHVSPVWFAAMNHQFYILEILLLKVDKEKIKDFLNMYRRKFGSNDISGQDNPIMAWCVTYAAQGIGRRILLHGKQHQEAFTKTFDMLAGWGADTEDIHRLAVQCAQPFVLDYLLGSGKIPKPTPRKWMEYILIAGATQDWITFDVLLCHSQADDLSPEQWHLYYGSFKGLPNNVEYLDVFRKHRDPETDYYLHYTKALMSGKFILARWFYDTGLCDLTQQVSTSDETILGLLLRRCKSYSNAILQLEQVLQLDLPDSCFWSVCNMSDSSFTALHQVAYFPEYQTSSTMANTALRLIVQRWYEPEHLNAQVTEGEFKGRTALHIAALTANVGAVRYLLQEEEESLDLTLLDCNNFSIVDTAAWGLMSQQGRIKLWDLPKEYHKSADLDHWRNIMEILVRLLKAGAKPNKIGLAVTRTEQEKIQVFDLDKFKVFTVPFSFTTTTTTTTTAAAAAATPTTTTAATATAMSAWGVIIDTVVKGLTMAAHAATLVEKGRNFVRWVRGKEKKKDESEDLEMGPVGWRAEMEVLRGRVAAVEVENSALREVVNDLHLRFGGPLPSRRVDGVRRRSHVGHPHFD</sequence>
<proteinExistence type="inferred from homology"/>
<dbReference type="EMBL" id="JH657977">
    <property type="protein sequence ID" value="EXM18149.1"/>
    <property type="molecule type" value="Genomic_DNA"/>
</dbReference>
<dbReference type="SMART" id="SM00220">
    <property type="entry name" value="S_TKc"/>
    <property type="match status" value="1"/>
</dbReference>
<dbReference type="Pfam" id="PF12796">
    <property type="entry name" value="Ank_2"/>
    <property type="match status" value="1"/>
</dbReference>
<dbReference type="HOGENOM" id="CLU_006477_0_0_1"/>
<dbReference type="GO" id="GO:0004674">
    <property type="term" value="F:protein serine/threonine kinase activity"/>
    <property type="evidence" value="ECO:0007669"/>
    <property type="project" value="UniProtKB-KW"/>
</dbReference>
<keyword evidence="6" id="KW-0040">ANK repeat</keyword>
<dbReference type="SUPFAM" id="SSF56112">
    <property type="entry name" value="Protein kinase-like (PK-like)"/>
    <property type="match status" value="1"/>
</dbReference>
<accession>X0KWY4</accession>
<name>X0KWY4_FUSOX</name>
<dbReference type="PROSITE" id="PS50297">
    <property type="entry name" value="ANK_REP_REGION"/>
    <property type="match status" value="2"/>
</dbReference>
<dbReference type="InterPro" id="IPR000719">
    <property type="entry name" value="Prot_kinase_dom"/>
</dbReference>
<dbReference type="InterPro" id="IPR008271">
    <property type="entry name" value="Ser/Thr_kinase_AS"/>
</dbReference>
<dbReference type="PANTHER" id="PTHR44329">
    <property type="entry name" value="SERINE/THREONINE-PROTEIN KINASE TNNI3K-RELATED"/>
    <property type="match status" value="1"/>
</dbReference>
<dbReference type="InterPro" id="IPR002110">
    <property type="entry name" value="Ankyrin_rpt"/>
</dbReference>
<evidence type="ECO:0000256" key="1">
    <source>
        <dbReference type="ARBA" id="ARBA00005843"/>
    </source>
</evidence>
<reference evidence="8" key="1">
    <citation type="submission" date="2011-11" db="EMBL/GenBank/DDBJ databases">
        <title>The Genome Sequence of Fusarium oxysporum Cotton.</title>
        <authorList>
            <consortium name="The Broad Institute Genome Sequencing Platform"/>
            <person name="Ma L.-J."/>
            <person name="Gale L.R."/>
            <person name="Schwartz D.C."/>
            <person name="Zhou S."/>
            <person name="Corby-Kistler H."/>
            <person name="Young S.K."/>
            <person name="Zeng Q."/>
            <person name="Gargeya S."/>
            <person name="Fitzgerald M."/>
            <person name="Haas B."/>
            <person name="Abouelleil A."/>
            <person name="Alvarado L."/>
            <person name="Arachchi H.M."/>
            <person name="Berlin A."/>
            <person name="Brown A."/>
            <person name="Chapman S.B."/>
            <person name="Chen Z."/>
            <person name="Dunbar C."/>
            <person name="Freedman E."/>
            <person name="Gearin G."/>
            <person name="Goldberg J."/>
            <person name="Griggs A."/>
            <person name="Gujja S."/>
            <person name="Heiman D."/>
            <person name="Howarth C."/>
            <person name="Larson L."/>
            <person name="Lui A."/>
            <person name="MacDonald P.J.P."/>
            <person name="Montmayeur A."/>
            <person name="Murphy C."/>
            <person name="Neiman D."/>
            <person name="Pearson M."/>
            <person name="Priest M."/>
            <person name="Roberts A."/>
            <person name="Saif S."/>
            <person name="Shea T."/>
            <person name="Shenoy N."/>
            <person name="Sisk P."/>
            <person name="Stolte C."/>
            <person name="Sykes S."/>
            <person name="Wortman J."/>
            <person name="Nusbaum C."/>
            <person name="Birren B."/>
        </authorList>
    </citation>
    <scope>NUCLEOTIDE SEQUENCE [LARGE SCALE GENOMIC DNA]</scope>
    <source>
        <strain evidence="8">25433</strain>
    </source>
</reference>
<evidence type="ECO:0000313" key="8">
    <source>
        <dbReference type="EMBL" id="EXM18149.1"/>
    </source>
</evidence>
<dbReference type="PANTHER" id="PTHR44329:SF288">
    <property type="entry name" value="MITOGEN-ACTIVATED PROTEIN KINASE KINASE KINASE 20"/>
    <property type="match status" value="1"/>
</dbReference>
<evidence type="ECO:0000256" key="3">
    <source>
        <dbReference type="ARBA" id="ARBA00022741"/>
    </source>
</evidence>
<evidence type="ECO:0000256" key="4">
    <source>
        <dbReference type="ARBA" id="ARBA00022777"/>
    </source>
</evidence>
<dbReference type="InterPro" id="IPR011009">
    <property type="entry name" value="Kinase-like_dom_sf"/>
</dbReference>
<feature type="repeat" description="ANK" evidence="6">
    <location>
        <begin position="699"/>
        <end position="731"/>
    </location>
</feature>
<feature type="repeat" description="ANK" evidence="6">
    <location>
        <begin position="732"/>
        <end position="767"/>
    </location>
</feature>